<dbReference type="Gene3D" id="1.10.10.10">
    <property type="entry name" value="Winged helix-like DNA-binding domain superfamily/Winged helix DNA-binding domain"/>
    <property type="match status" value="1"/>
</dbReference>
<dbReference type="GO" id="GO:0005829">
    <property type="term" value="C:cytosol"/>
    <property type="evidence" value="ECO:0007669"/>
    <property type="project" value="TreeGrafter"/>
</dbReference>
<evidence type="ECO:0000256" key="3">
    <source>
        <dbReference type="ARBA" id="ARBA00023125"/>
    </source>
</evidence>
<reference evidence="6 7" key="1">
    <citation type="submission" date="2016-12" db="EMBL/GenBank/DDBJ databases">
        <title>Diversity of luminous bacteria.</title>
        <authorList>
            <person name="Yoshizawa S."/>
            <person name="Kogure K."/>
        </authorList>
    </citation>
    <scope>NUCLEOTIDE SEQUENCE [LARGE SCALE GENOMIC DNA]</scope>
    <source>
        <strain evidence="6 7">LC1-200</strain>
    </source>
</reference>
<evidence type="ECO:0000313" key="7">
    <source>
        <dbReference type="Proteomes" id="UP000238730"/>
    </source>
</evidence>
<comment type="caution">
    <text evidence="6">The sequence shown here is derived from an EMBL/GenBank/DDBJ whole genome shotgun (WGS) entry which is preliminary data.</text>
</comment>
<comment type="similarity">
    <text evidence="1">Belongs to the LysR transcriptional regulatory family.</text>
</comment>
<keyword evidence="2" id="KW-0805">Transcription regulation</keyword>
<dbReference type="RefSeq" id="WP_105061573.1">
    <property type="nucleotide sequence ID" value="NZ_MSCJ01000003.1"/>
</dbReference>
<dbReference type="InterPro" id="IPR000847">
    <property type="entry name" value="LysR_HTH_N"/>
</dbReference>
<dbReference type="InterPro" id="IPR050950">
    <property type="entry name" value="HTH-type_LysR_regulators"/>
</dbReference>
<dbReference type="Proteomes" id="UP000238730">
    <property type="component" value="Unassembled WGS sequence"/>
</dbReference>
<gene>
    <name evidence="6" type="ORF">BTO08_15470</name>
</gene>
<dbReference type="GO" id="GO:0003677">
    <property type="term" value="F:DNA binding"/>
    <property type="evidence" value="ECO:0007669"/>
    <property type="project" value="UniProtKB-KW"/>
</dbReference>
<feature type="domain" description="HTH lysR-type" evidence="5">
    <location>
        <begin position="5"/>
        <end position="62"/>
    </location>
</feature>
<organism evidence="6 7">
    <name type="scientific">Photobacterium angustum</name>
    <dbReference type="NCBI Taxonomy" id="661"/>
    <lineage>
        <taxon>Bacteria</taxon>
        <taxon>Pseudomonadati</taxon>
        <taxon>Pseudomonadota</taxon>
        <taxon>Gammaproteobacteria</taxon>
        <taxon>Vibrionales</taxon>
        <taxon>Vibrionaceae</taxon>
        <taxon>Photobacterium</taxon>
    </lineage>
</organism>
<dbReference type="GO" id="GO:0003700">
    <property type="term" value="F:DNA-binding transcription factor activity"/>
    <property type="evidence" value="ECO:0007669"/>
    <property type="project" value="InterPro"/>
</dbReference>
<dbReference type="PANTHER" id="PTHR30419">
    <property type="entry name" value="HTH-TYPE TRANSCRIPTIONAL REGULATOR YBHD"/>
    <property type="match status" value="1"/>
</dbReference>
<dbReference type="PANTHER" id="PTHR30419:SF29">
    <property type="entry name" value="LYSR-FAMILY TRANSCRIPTIONAL REGULATOR"/>
    <property type="match status" value="1"/>
</dbReference>
<keyword evidence="4" id="KW-0804">Transcription</keyword>
<dbReference type="OrthoDB" id="646694at2"/>
<dbReference type="Pfam" id="PF03466">
    <property type="entry name" value="LysR_substrate"/>
    <property type="match status" value="1"/>
</dbReference>
<dbReference type="InterPro" id="IPR036390">
    <property type="entry name" value="WH_DNA-bd_sf"/>
</dbReference>
<evidence type="ECO:0000259" key="5">
    <source>
        <dbReference type="PROSITE" id="PS50931"/>
    </source>
</evidence>
<dbReference type="AlphaFoldDB" id="A0A2S7VJL8"/>
<evidence type="ECO:0000256" key="2">
    <source>
        <dbReference type="ARBA" id="ARBA00023015"/>
    </source>
</evidence>
<evidence type="ECO:0000256" key="4">
    <source>
        <dbReference type="ARBA" id="ARBA00023163"/>
    </source>
</evidence>
<name>A0A2S7VJL8_PHOAN</name>
<dbReference type="PROSITE" id="PS50931">
    <property type="entry name" value="HTH_LYSR"/>
    <property type="match status" value="1"/>
</dbReference>
<keyword evidence="3" id="KW-0238">DNA-binding</keyword>
<dbReference type="SUPFAM" id="SSF53850">
    <property type="entry name" value="Periplasmic binding protein-like II"/>
    <property type="match status" value="1"/>
</dbReference>
<proteinExistence type="inferred from homology"/>
<dbReference type="Gene3D" id="3.40.190.10">
    <property type="entry name" value="Periplasmic binding protein-like II"/>
    <property type="match status" value="2"/>
</dbReference>
<dbReference type="InterPro" id="IPR005119">
    <property type="entry name" value="LysR_subst-bd"/>
</dbReference>
<accession>A0A2S7VJL8</accession>
<protein>
    <recommendedName>
        <fullName evidence="5">HTH lysR-type domain-containing protein</fullName>
    </recommendedName>
</protein>
<dbReference type="SUPFAM" id="SSF46785">
    <property type="entry name" value="Winged helix' DNA-binding domain"/>
    <property type="match status" value="1"/>
</dbReference>
<evidence type="ECO:0000313" key="6">
    <source>
        <dbReference type="EMBL" id="PQJ61691.1"/>
    </source>
</evidence>
<dbReference type="InterPro" id="IPR036388">
    <property type="entry name" value="WH-like_DNA-bd_sf"/>
</dbReference>
<dbReference type="EMBL" id="MSCJ01000003">
    <property type="protein sequence ID" value="PQJ61691.1"/>
    <property type="molecule type" value="Genomic_DNA"/>
</dbReference>
<evidence type="ECO:0000256" key="1">
    <source>
        <dbReference type="ARBA" id="ARBA00009437"/>
    </source>
</evidence>
<dbReference type="Pfam" id="PF00126">
    <property type="entry name" value="HTH_1"/>
    <property type="match status" value="1"/>
</dbReference>
<sequence length="303" mass="34173">MSVGLSLRQMEYLVAVAETGQISRAALRCSVSQSSMTIALKKLEDILGAKLLIRHAKGVALTDVAEGFVMKSRHILYDVENAIEEIQSPVVENKGVISIGVTETISAYMLPCLLPKLKKQFPNITFKINEFNRGELERNLLENRLDIGIILVSNMQEKINLNYETILRSERKLWLSADHPLLYQENICLTDLSNESLIVLDMDEHTETANSFWQQSSAHPNICFVTHSIEAVRSLVAMGQGITILSDLVFRQYSLEGRRLVRRSINEIIPTMDIGCAWSQQAKLDPKLTTVIDYLRKQISTII</sequence>